<keyword evidence="3" id="KW-1185">Reference proteome</keyword>
<evidence type="ECO:0000256" key="1">
    <source>
        <dbReference type="SAM" id="MobiDB-lite"/>
    </source>
</evidence>
<feature type="region of interest" description="Disordered" evidence="1">
    <location>
        <begin position="211"/>
        <end position="260"/>
    </location>
</feature>
<dbReference type="AlphaFoldDB" id="A0AAE3FQE8"/>
<protein>
    <submittedName>
        <fullName evidence="2">DUF6517 family protein</fullName>
    </submittedName>
</protein>
<evidence type="ECO:0000313" key="3">
    <source>
        <dbReference type="Proteomes" id="UP001202674"/>
    </source>
</evidence>
<dbReference type="RefSeq" id="WP_250595120.1">
    <property type="nucleotide sequence ID" value="NZ_JAKRVY010000002.1"/>
</dbReference>
<organism evidence="2 3">
    <name type="scientific">Natranaeroarchaeum aerophilus</name>
    <dbReference type="NCBI Taxonomy" id="2917711"/>
    <lineage>
        <taxon>Archaea</taxon>
        <taxon>Methanobacteriati</taxon>
        <taxon>Methanobacteriota</taxon>
        <taxon>Stenosarchaea group</taxon>
        <taxon>Halobacteria</taxon>
        <taxon>Halobacteriales</taxon>
        <taxon>Natronoarchaeaceae</taxon>
        <taxon>Natranaeroarchaeum</taxon>
    </lineage>
</organism>
<accession>A0AAE3FQE8</accession>
<feature type="compositionally biased region" description="Acidic residues" evidence="1">
    <location>
        <begin position="214"/>
        <end position="260"/>
    </location>
</feature>
<gene>
    <name evidence="2" type="ORF">AArcSt11_04825</name>
</gene>
<name>A0AAE3FQE8_9EURY</name>
<dbReference type="InterPro" id="IPR045396">
    <property type="entry name" value="DUF6517"/>
</dbReference>
<dbReference type="Proteomes" id="UP001202674">
    <property type="component" value="Unassembled WGS sequence"/>
</dbReference>
<sequence>MNRRSVLAGAGAVGLASLSGCLGLAGLDDHESTAGGVDADTRESTDYQQIGIDNITIEESVGVGPVEESVRVVNYLTEHEKSIDMGPLGEQRGAVFMVLTTPQIGIPNYQFNPVEDMSTRELVDLVENNYDEMDDIEHQEDYSMTILDQETTASRFTASAQFDGEDVDVYLHVSEAVETDDDLLVTIGVYPQQVSAQEQENIDSLMEGVVETADGAEEAVEDDGSDEQADDGGDGDEADDGGEEDDSDNDTDEEDDDGLV</sequence>
<evidence type="ECO:0000313" key="2">
    <source>
        <dbReference type="EMBL" id="MCL9812973.1"/>
    </source>
</evidence>
<dbReference type="PROSITE" id="PS51257">
    <property type="entry name" value="PROKAR_LIPOPROTEIN"/>
    <property type="match status" value="1"/>
</dbReference>
<comment type="caution">
    <text evidence="2">The sequence shown here is derived from an EMBL/GenBank/DDBJ whole genome shotgun (WGS) entry which is preliminary data.</text>
</comment>
<dbReference type="Pfam" id="PF20127">
    <property type="entry name" value="DUF6517"/>
    <property type="match status" value="1"/>
</dbReference>
<reference evidence="2 3" key="1">
    <citation type="journal article" date="2022" name="Syst. Appl. Microbiol.">
        <title>Natronocalculus amylovorans gen. nov., sp. nov., and Natranaeroarchaeum aerophilus sp. nov., dominant culturable amylolytic natronoarchaea from hypersaline soda lakes in southwestern Siberia.</title>
        <authorList>
            <person name="Sorokin D.Y."/>
            <person name="Elcheninov A.G."/>
            <person name="Khizhniak T.V."/>
            <person name="Koenen M."/>
            <person name="Bale N.J."/>
            <person name="Damste J.S.S."/>
            <person name="Kublanov I.V."/>
        </authorList>
    </citation>
    <scope>NUCLEOTIDE SEQUENCE [LARGE SCALE GENOMIC DNA]</scope>
    <source>
        <strain evidence="2 3">AArc-St1-1</strain>
    </source>
</reference>
<dbReference type="EMBL" id="JAKRVY010000002">
    <property type="protein sequence ID" value="MCL9812973.1"/>
    <property type="molecule type" value="Genomic_DNA"/>
</dbReference>
<proteinExistence type="predicted"/>